<keyword evidence="4" id="KW-0862">Zinc</keyword>
<evidence type="ECO:0000259" key="8">
    <source>
        <dbReference type="PROSITE" id="PS50157"/>
    </source>
</evidence>
<evidence type="ECO:0000313" key="10">
    <source>
        <dbReference type="Proteomes" id="UP001432322"/>
    </source>
</evidence>
<feature type="region of interest" description="Disordered" evidence="7">
    <location>
        <begin position="1"/>
        <end position="38"/>
    </location>
</feature>
<dbReference type="GO" id="GO:0000981">
    <property type="term" value="F:DNA-binding transcription factor activity, RNA polymerase II-specific"/>
    <property type="evidence" value="ECO:0007669"/>
    <property type="project" value="TreeGrafter"/>
</dbReference>
<dbReference type="GO" id="GO:0005667">
    <property type="term" value="C:transcription regulator complex"/>
    <property type="evidence" value="ECO:0007669"/>
    <property type="project" value="TreeGrafter"/>
</dbReference>
<proteinExistence type="predicted"/>
<reference evidence="9" key="1">
    <citation type="submission" date="2023-10" db="EMBL/GenBank/DDBJ databases">
        <title>Genome assembly of Pristionchus species.</title>
        <authorList>
            <person name="Yoshida K."/>
            <person name="Sommer R.J."/>
        </authorList>
    </citation>
    <scope>NUCLEOTIDE SEQUENCE</scope>
    <source>
        <strain evidence="9">RS5133</strain>
    </source>
</reference>
<keyword evidence="10" id="KW-1185">Reference proteome</keyword>
<feature type="domain" description="C2H2-type" evidence="8">
    <location>
        <begin position="581"/>
        <end position="608"/>
    </location>
</feature>
<evidence type="ECO:0000256" key="6">
    <source>
        <dbReference type="PROSITE-ProRule" id="PRU00042"/>
    </source>
</evidence>
<dbReference type="PANTHER" id="PTHR14003:SF23">
    <property type="entry name" value="ZINC FINGER PROTEIN 143"/>
    <property type="match status" value="1"/>
</dbReference>
<dbReference type="PROSITE" id="PS00028">
    <property type="entry name" value="ZINC_FINGER_C2H2_1"/>
    <property type="match status" value="6"/>
</dbReference>
<keyword evidence="2" id="KW-0677">Repeat</keyword>
<feature type="compositionally biased region" description="Basic and acidic residues" evidence="7">
    <location>
        <begin position="10"/>
        <end position="29"/>
    </location>
</feature>
<feature type="compositionally biased region" description="Basic and acidic residues" evidence="7">
    <location>
        <begin position="725"/>
        <end position="736"/>
    </location>
</feature>
<evidence type="ECO:0000256" key="2">
    <source>
        <dbReference type="ARBA" id="ARBA00022737"/>
    </source>
</evidence>
<accession>A0AAV5WBI9</accession>
<dbReference type="AlphaFoldDB" id="A0AAV5WBI9"/>
<dbReference type="Pfam" id="PF00096">
    <property type="entry name" value="zf-C2H2"/>
    <property type="match status" value="4"/>
</dbReference>
<gene>
    <name evidence="9" type="ORF">PFISCL1PPCAC_19355</name>
</gene>
<evidence type="ECO:0000313" key="9">
    <source>
        <dbReference type="EMBL" id="GMT28058.1"/>
    </source>
</evidence>
<dbReference type="InterPro" id="IPR013087">
    <property type="entry name" value="Znf_C2H2_type"/>
</dbReference>
<evidence type="ECO:0000256" key="7">
    <source>
        <dbReference type="SAM" id="MobiDB-lite"/>
    </source>
</evidence>
<sequence length="742" mass="85141">MSYRSGAYLIRDDPSKEVHQPDEGGLHEEHEDEEDSERICVDDDRDAVVFSSDRDEPTRSDLLAPYQPEYKKKYTFTQRRPVTEYYCEICKKVFRHPSKIEEHKRKHTGHRPFQCEICHARFTQGGALKVHIRAHRGELPYKCSYCDRHFTTPYNQRTHEMQVHVRGGRLHRDRMQHKEGDNRHKSLAAASSLAHQKEVERRERVEETQVYECCVPSCGYQHVVREMVENHVTEAHAEMWENGGFEGMEGEDIDVEGEEIVHEGEEGAEYQNYAYYEYVEHDAMMDEHEVVVMTEEEVAAVDAANAAAAGDADDGVEMDGLVSSTSSMRGRIHLSAGNHPDSIHPSSMGVGQSALVIEADEHIDEESMRKAMADERRTRRMLTLARMDGMVKEEEMYQPPGYSAAAPLVSYEVEVMTTRDGSAAAASTMHEDDDEDPQPIFSELSRAQMIHDDMISDEGTVRLLTDPRPPLKGRRGLQKWEEAEQNLEMVEVDVSMLDEVLPQQRNPRGSNRRRKRNGPIIHSRNLDWIIDAVATGKDVDQASPHNRKKPIMHTCEYCGKVDKYPSKIEAHMRTHTGERPFKCDMCGMAFAQRTPLRMHMRRHFGQRQFECEFDGCDAKFISQALLNAHQNSRHSSHRRFVCMKGCGRWFANGRNQRQHELKCTHTINRTTVNTDYNLDVMEQGSRYVVESTDDGGPSYLDGEGEEDEVDVDEEEEEEGEYHGGMLHDETDNDIGRIHPNFL</sequence>
<feature type="domain" description="C2H2-type" evidence="8">
    <location>
        <begin position="113"/>
        <end position="140"/>
    </location>
</feature>
<comment type="caution">
    <text evidence="9">The sequence shown here is derived from an EMBL/GenBank/DDBJ whole genome shotgun (WGS) entry which is preliminary data.</text>
</comment>
<feature type="compositionally biased region" description="Acidic residues" evidence="7">
    <location>
        <begin position="702"/>
        <end position="719"/>
    </location>
</feature>
<evidence type="ECO:0000256" key="5">
    <source>
        <dbReference type="ARBA" id="ARBA00023242"/>
    </source>
</evidence>
<dbReference type="GO" id="GO:0000785">
    <property type="term" value="C:chromatin"/>
    <property type="evidence" value="ECO:0007669"/>
    <property type="project" value="TreeGrafter"/>
</dbReference>
<dbReference type="SMART" id="SM00355">
    <property type="entry name" value="ZnF_C2H2"/>
    <property type="match status" value="8"/>
</dbReference>
<dbReference type="SUPFAM" id="SSF57667">
    <property type="entry name" value="beta-beta-alpha zinc fingers"/>
    <property type="match status" value="4"/>
</dbReference>
<dbReference type="InterPro" id="IPR036236">
    <property type="entry name" value="Znf_C2H2_sf"/>
</dbReference>
<protein>
    <recommendedName>
        <fullName evidence="8">C2H2-type domain-containing protein</fullName>
    </recommendedName>
</protein>
<dbReference type="FunFam" id="3.30.160.60:FF:000733">
    <property type="entry name" value="Zinc finger protein 236 variant"/>
    <property type="match status" value="1"/>
</dbReference>
<feature type="domain" description="C2H2-type" evidence="8">
    <location>
        <begin position="85"/>
        <end position="112"/>
    </location>
</feature>
<keyword evidence="3 6" id="KW-0863">Zinc-finger</keyword>
<dbReference type="FunFam" id="3.30.160.60:FF:002869">
    <property type="entry name" value="Comb gap splice variant cg14"/>
    <property type="match status" value="1"/>
</dbReference>
<feature type="domain" description="C2H2-type" evidence="8">
    <location>
        <begin position="141"/>
        <end position="164"/>
    </location>
</feature>
<dbReference type="EMBL" id="BTSY01000005">
    <property type="protein sequence ID" value="GMT28058.1"/>
    <property type="molecule type" value="Genomic_DNA"/>
</dbReference>
<evidence type="ECO:0000256" key="1">
    <source>
        <dbReference type="ARBA" id="ARBA00022723"/>
    </source>
</evidence>
<feature type="domain" description="C2H2-type" evidence="8">
    <location>
        <begin position="640"/>
        <end position="670"/>
    </location>
</feature>
<evidence type="ECO:0000256" key="4">
    <source>
        <dbReference type="ARBA" id="ARBA00022833"/>
    </source>
</evidence>
<dbReference type="GO" id="GO:0031519">
    <property type="term" value="C:PcG protein complex"/>
    <property type="evidence" value="ECO:0007669"/>
    <property type="project" value="TreeGrafter"/>
</dbReference>
<feature type="domain" description="C2H2-type" evidence="8">
    <location>
        <begin position="609"/>
        <end position="639"/>
    </location>
</feature>
<dbReference type="PANTHER" id="PTHR14003">
    <property type="entry name" value="TRANSCRIPTIONAL REPRESSOR PROTEIN YY"/>
    <property type="match status" value="1"/>
</dbReference>
<dbReference type="PROSITE" id="PS50157">
    <property type="entry name" value="ZINC_FINGER_C2H2_2"/>
    <property type="match status" value="7"/>
</dbReference>
<dbReference type="GO" id="GO:0000978">
    <property type="term" value="F:RNA polymerase II cis-regulatory region sequence-specific DNA binding"/>
    <property type="evidence" value="ECO:0007669"/>
    <property type="project" value="TreeGrafter"/>
</dbReference>
<name>A0AAV5WBI9_9BILA</name>
<feature type="region of interest" description="Disordered" evidence="7">
    <location>
        <begin position="690"/>
        <end position="742"/>
    </location>
</feature>
<dbReference type="Proteomes" id="UP001432322">
    <property type="component" value="Unassembled WGS sequence"/>
</dbReference>
<keyword evidence="1" id="KW-0479">Metal-binding</keyword>
<dbReference type="Gene3D" id="3.30.160.60">
    <property type="entry name" value="Classic Zinc Finger"/>
    <property type="match status" value="6"/>
</dbReference>
<keyword evidence="5" id="KW-0539">Nucleus</keyword>
<feature type="domain" description="C2H2-type" evidence="8">
    <location>
        <begin position="553"/>
        <end position="580"/>
    </location>
</feature>
<organism evidence="9 10">
    <name type="scientific">Pristionchus fissidentatus</name>
    <dbReference type="NCBI Taxonomy" id="1538716"/>
    <lineage>
        <taxon>Eukaryota</taxon>
        <taxon>Metazoa</taxon>
        <taxon>Ecdysozoa</taxon>
        <taxon>Nematoda</taxon>
        <taxon>Chromadorea</taxon>
        <taxon>Rhabditida</taxon>
        <taxon>Rhabditina</taxon>
        <taxon>Diplogasteromorpha</taxon>
        <taxon>Diplogasteroidea</taxon>
        <taxon>Neodiplogasteridae</taxon>
        <taxon>Pristionchus</taxon>
    </lineage>
</organism>
<dbReference type="GO" id="GO:0008270">
    <property type="term" value="F:zinc ion binding"/>
    <property type="evidence" value="ECO:0007669"/>
    <property type="project" value="UniProtKB-KW"/>
</dbReference>
<evidence type="ECO:0000256" key="3">
    <source>
        <dbReference type="ARBA" id="ARBA00022771"/>
    </source>
</evidence>